<name>A0A158QG35_HYMDI</name>
<evidence type="ECO:0000256" key="9">
    <source>
        <dbReference type="SAM" id="MobiDB-lite"/>
    </source>
</evidence>
<proteinExistence type="predicted"/>
<organism evidence="16">
    <name type="scientific">Hymenolepis diminuta</name>
    <name type="common">Rat tapeworm</name>
    <dbReference type="NCBI Taxonomy" id="6216"/>
    <lineage>
        <taxon>Eukaryota</taxon>
        <taxon>Metazoa</taxon>
        <taxon>Spiralia</taxon>
        <taxon>Lophotrochozoa</taxon>
        <taxon>Platyhelminthes</taxon>
        <taxon>Cestoda</taxon>
        <taxon>Eucestoda</taxon>
        <taxon>Cyclophyllidea</taxon>
        <taxon>Hymenolepididae</taxon>
        <taxon>Hymenolepis</taxon>
    </lineage>
</organism>
<evidence type="ECO:0000313" key="14">
    <source>
        <dbReference type="Proteomes" id="UP000274504"/>
    </source>
</evidence>
<keyword evidence="5" id="KW-0238">DNA-binding</keyword>
<evidence type="ECO:0000313" key="12">
    <source>
        <dbReference type="EMBL" id="VDL62338.1"/>
    </source>
</evidence>
<dbReference type="InterPro" id="IPR035500">
    <property type="entry name" value="NHR-like_dom_sf"/>
</dbReference>
<evidence type="ECO:0000256" key="4">
    <source>
        <dbReference type="ARBA" id="ARBA00023015"/>
    </source>
</evidence>
<evidence type="ECO:0000313" key="13">
    <source>
        <dbReference type="EMBL" id="VUZ46967.1"/>
    </source>
</evidence>
<dbReference type="PROSITE" id="PS00031">
    <property type="entry name" value="NUCLEAR_REC_DBD_1"/>
    <property type="match status" value="1"/>
</dbReference>
<dbReference type="Proteomes" id="UP000274504">
    <property type="component" value="Unassembled WGS sequence"/>
</dbReference>
<dbReference type="SUPFAM" id="SSF48508">
    <property type="entry name" value="Nuclear receptor ligand-binding domain"/>
    <property type="match status" value="1"/>
</dbReference>
<dbReference type="GO" id="GO:0045944">
    <property type="term" value="P:positive regulation of transcription by RNA polymerase II"/>
    <property type="evidence" value="ECO:0007669"/>
    <property type="project" value="TreeGrafter"/>
</dbReference>
<dbReference type="GO" id="GO:0000978">
    <property type="term" value="F:RNA polymerase II cis-regulatory region sequence-specific DNA binding"/>
    <property type="evidence" value="ECO:0007669"/>
    <property type="project" value="TreeGrafter"/>
</dbReference>
<reference evidence="12 14" key="2">
    <citation type="submission" date="2018-11" db="EMBL/GenBank/DDBJ databases">
        <authorList>
            <consortium name="Pathogen Informatics"/>
        </authorList>
    </citation>
    <scope>NUCLEOTIDE SEQUENCE [LARGE SCALE GENOMIC DNA]</scope>
</reference>
<dbReference type="InterPro" id="IPR013088">
    <property type="entry name" value="Znf_NHR/GATA"/>
</dbReference>
<evidence type="ECO:0000313" key="16">
    <source>
        <dbReference type="WBParaSite" id="HDID_0000991601-mRNA-1"/>
    </source>
</evidence>
<dbReference type="SMART" id="SM00430">
    <property type="entry name" value="HOLI"/>
    <property type="match status" value="1"/>
</dbReference>
<dbReference type="STRING" id="6216.A0A158QG35"/>
<dbReference type="EMBL" id="UYSG01011442">
    <property type="protein sequence ID" value="VDL62338.1"/>
    <property type="molecule type" value="Genomic_DNA"/>
</dbReference>
<feature type="region of interest" description="Disordered" evidence="9">
    <location>
        <begin position="615"/>
        <end position="697"/>
    </location>
</feature>
<dbReference type="SMART" id="SM00399">
    <property type="entry name" value="ZnF_C4"/>
    <property type="match status" value="1"/>
</dbReference>
<dbReference type="PANTHER" id="PTHR24082:SF283">
    <property type="entry name" value="NUCLEAR HORMONE RECEPTOR HR96"/>
    <property type="match status" value="1"/>
</dbReference>
<dbReference type="SUPFAM" id="SSF57716">
    <property type="entry name" value="Glucocorticoid receptor-like (DNA-binding domain)"/>
    <property type="match status" value="1"/>
</dbReference>
<dbReference type="GO" id="GO:0008270">
    <property type="term" value="F:zinc ion binding"/>
    <property type="evidence" value="ECO:0007669"/>
    <property type="project" value="UniProtKB-KW"/>
</dbReference>
<dbReference type="Pfam" id="PF00105">
    <property type="entry name" value="zf-C4"/>
    <property type="match status" value="1"/>
</dbReference>
<dbReference type="InterPro" id="IPR001628">
    <property type="entry name" value="Znf_hrmn_rcpt"/>
</dbReference>
<evidence type="ECO:0000259" key="10">
    <source>
        <dbReference type="PROSITE" id="PS51030"/>
    </source>
</evidence>
<dbReference type="GO" id="GO:0004879">
    <property type="term" value="F:nuclear receptor activity"/>
    <property type="evidence" value="ECO:0007669"/>
    <property type="project" value="TreeGrafter"/>
</dbReference>
<dbReference type="AlphaFoldDB" id="A0A158QG35"/>
<feature type="compositionally biased region" description="Basic and acidic residues" evidence="9">
    <location>
        <begin position="123"/>
        <end position="139"/>
    </location>
</feature>
<dbReference type="OrthoDB" id="6352325at2759"/>
<dbReference type="Proteomes" id="UP000321570">
    <property type="component" value="Unassembled WGS sequence"/>
</dbReference>
<dbReference type="InterPro" id="IPR050234">
    <property type="entry name" value="Nuclear_hormone_rcpt_NR1"/>
</dbReference>
<evidence type="ECO:0000256" key="3">
    <source>
        <dbReference type="ARBA" id="ARBA00022833"/>
    </source>
</evidence>
<feature type="region of interest" description="Disordered" evidence="9">
    <location>
        <begin position="123"/>
        <end position="187"/>
    </location>
</feature>
<reference evidence="16" key="1">
    <citation type="submission" date="2016-04" db="UniProtKB">
        <authorList>
            <consortium name="WormBaseParasite"/>
        </authorList>
    </citation>
    <scope>IDENTIFICATION</scope>
</reference>
<evidence type="ECO:0000256" key="7">
    <source>
        <dbReference type="ARBA" id="ARBA00023170"/>
    </source>
</evidence>
<keyword evidence="8" id="KW-0539">Nucleus</keyword>
<evidence type="ECO:0000256" key="8">
    <source>
        <dbReference type="ARBA" id="ARBA00023242"/>
    </source>
</evidence>
<keyword evidence="7" id="KW-0675">Receptor</keyword>
<dbReference type="WBParaSite" id="HDID_0000991601-mRNA-1">
    <property type="protein sequence ID" value="HDID_0000991601-mRNA-1"/>
    <property type="gene ID" value="HDID_0000991601"/>
</dbReference>
<evidence type="ECO:0000256" key="5">
    <source>
        <dbReference type="ARBA" id="ARBA00023125"/>
    </source>
</evidence>
<sequence length="697" mass="76350">MTSQKQVFQSQMSSVIQGDHRCFTMGTNCDSSNCLQTSSSRRRDEKTCAVCGDHAVGFNFGAIACESCKAFFRRNALRASMPSCLFNGSCMIQVKTRRFCSPCRLSKCFAVGMRKSCIMDEKTKRERREKIQRNRERKVASSQKETASARGGGGRGGRGGVLASASPTCYRGGTGSPNPSEYQRTPHPIPSGGSSAFYSMMPTGAAGSNCGTESHAATLEGDVSMGSSSGSWQMSQGMHQNQMLPTESSMSGYHLHNAPPPMGMPSTSSDIHQQQSTSFSDIESAAYSHDPTHDITSTGDWLQMMASAKPMEDTNINLPYYVKKTGTTAVPSPKYPPSNMNGDCKSGVKNVLDGHVWTLEPEDPSNKECIALCPNFLKTGMARLLSKHQWTALNDLRSAYETSFLDSASDHAPESSSNITISSLVNTSGFLVRKFINFAKKLADFSVLGQEGQICLLKGVVLNALFIRSASHYDVVKDVWLTPKGEIPTSILRIATGLQNLYEEHAKYCRNFADVVRKDSHLVALMQVLCLFAPDRPRLSDRQSVSNIYDRYILLLKHYLEARHGFTRGRTLLAAILTNLAELQALTDNYGHILLHVDPSKVDPLVLEVFNLSDRGKGSNKHDEVGTTLGSPLIPLDLDTSSKNGTDPTKYKDTTHDDMDHEDHVQTPENSTTFAADHPSGSGNQFQELSMDHILSE</sequence>
<dbReference type="PROSITE" id="PS51030">
    <property type="entry name" value="NUCLEAR_REC_DBD_2"/>
    <property type="match status" value="1"/>
</dbReference>
<protein>
    <submittedName>
        <fullName evidence="16">Nuclear receptor domain-containing protein</fullName>
    </submittedName>
</protein>
<evidence type="ECO:0000256" key="2">
    <source>
        <dbReference type="ARBA" id="ARBA00022771"/>
    </source>
</evidence>
<keyword evidence="3" id="KW-0862">Zinc</keyword>
<keyword evidence="6" id="KW-0804">Transcription</keyword>
<dbReference type="Gene3D" id="1.10.565.10">
    <property type="entry name" value="Retinoid X Receptor"/>
    <property type="match status" value="1"/>
</dbReference>
<evidence type="ECO:0000259" key="11">
    <source>
        <dbReference type="PROSITE" id="PS51843"/>
    </source>
</evidence>
<feature type="compositionally biased region" description="Basic and acidic residues" evidence="9">
    <location>
        <begin position="615"/>
        <end position="625"/>
    </location>
</feature>
<feature type="compositionally biased region" description="Gly residues" evidence="9">
    <location>
        <begin position="150"/>
        <end position="160"/>
    </location>
</feature>
<feature type="domain" description="Nuclear receptor" evidence="10">
    <location>
        <begin position="45"/>
        <end position="120"/>
    </location>
</feature>
<dbReference type="PROSITE" id="PS51843">
    <property type="entry name" value="NR_LBD"/>
    <property type="match status" value="1"/>
</dbReference>
<feature type="compositionally biased region" description="Basic and acidic residues" evidence="9">
    <location>
        <begin position="649"/>
        <end position="666"/>
    </location>
</feature>
<keyword evidence="2" id="KW-0863">Zinc-finger</keyword>
<dbReference type="Gene3D" id="3.30.50.10">
    <property type="entry name" value="Erythroid Transcription Factor GATA-1, subunit A"/>
    <property type="match status" value="1"/>
</dbReference>
<dbReference type="EMBL" id="CABIJS010000222">
    <property type="protein sequence ID" value="VUZ46967.1"/>
    <property type="molecule type" value="Genomic_DNA"/>
</dbReference>
<keyword evidence="1" id="KW-0479">Metal-binding</keyword>
<reference evidence="13 15" key="3">
    <citation type="submission" date="2019-07" db="EMBL/GenBank/DDBJ databases">
        <authorList>
            <person name="Jastrzebski P J."/>
            <person name="Paukszto L."/>
            <person name="Jastrzebski P J."/>
        </authorList>
    </citation>
    <scope>NUCLEOTIDE SEQUENCE [LARGE SCALE GENOMIC DNA]</scope>
    <source>
        <strain evidence="13 15">WMS-il1</strain>
    </source>
</reference>
<evidence type="ECO:0000313" key="15">
    <source>
        <dbReference type="Proteomes" id="UP000321570"/>
    </source>
</evidence>
<dbReference type="GO" id="GO:0000122">
    <property type="term" value="P:negative regulation of transcription by RNA polymerase II"/>
    <property type="evidence" value="ECO:0007669"/>
    <property type="project" value="TreeGrafter"/>
</dbReference>
<dbReference type="PANTHER" id="PTHR24082">
    <property type="entry name" value="NUCLEAR HORMONE RECEPTOR"/>
    <property type="match status" value="1"/>
</dbReference>
<dbReference type="GO" id="GO:0030154">
    <property type="term" value="P:cell differentiation"/>
    <property type="evidence" value="ECO:0007669"/>
    <property type="project" value="TreeGrafter"/>
</dbReference>
<keyword evidence="15" id="KW-1185">Reference proteome</keyword>
<feature type="domain" description="NR LBD" evidence="11">
    <location>
        <begin position="388"/>
        <end position="616"/>
    </location>
</feature>
<dbReference type="InterPro" id="IPR000536">
    <property type="entry name" value="Nucl_hrmn_rcpt_lig-bd"/>
</dbReference>
<dbReference type="PRINTS" id="PR00047">
    <property type="entry name" value="STROIDFINGER"/>
</dbReference>
<evidence type="ECO:0000256" key="1">
    <source>
        <dbReference type="ARBA" id="ARBA00022723"/>
    </source>
</evidence>
<accession>A0A158QG35</accession>
<evidence type="ECO:0000256" key="6">
    <source>
        <dbReference type="ARBA" id="ARBA00023163"/>
    </source>
</evidence>
<gene>
    <name evidence="12" type="ORF">HDID_LOCUS9914</name>
    <name evidence="13" type="ORF">WMSIL1_LOCUS6468</name>
</gene>
<keyword evidence="4" id="KW-0805">Transcription regulation</keyword>